<evidence type="ECO:0000313" key="2">
    <source>
        <dbReference type="EMBL" id="CAG4882659.1"/>
    </source>
</evidence>
<dbReference type="EMBL" id="CAJQUM010000001">
    <property type="protein sequence ID" value="CAG4882659.1"/>
    <property type="molecule type" value="Genomic_DNA"/>
</dbReference>
<dbReference type="AlphaFoldDB" id="A0A916J290"/>
<reference evidence="2" key="1">
    <citation type="submission" date="2021-04" db="EMBL/GenBank/DDBJ databases">
        <authorList>
            <person name="Hornung B."/>
        </authorList>
    </citation>
    <scope>NUCLEOTIDE SEQUENCE</scope>
    <source>
        <strain evidence="2">G5G6</strain>
    </source>
</reference>
<organism evidence="2 3">
    <name type="scientific">Georgfuchsia toluolica</name>
    <dbReference type="NCBI Taxonomy" id="424218"/>
    <lineage>
        <taxon>Bacteria</taxon>
        <taxon>Pseudomonadati</taxon>
        <taxon>Pseudomonadota</taxon>
        <taxon>Betaproteobacteria</taxon>
        <taxon>Nitrosomonadales</taxon>
        <taxon>Sterolibacteriaceae</taxon>
        <taxon>Georgfuchsia</taxon>
    </lineage>
</organism>
<name>A0A916J290_9PROT</name>
<evidence type="ECO:0000256" key="1">
    <source>
        <dbReference type="SAM" id="MobiDB-lite"/>
    </source>
</evidence>
<dbReference type="Proteomes" id="UP000742786">
    <property type="component" value="Unassembled WGS sequence"/>
</dbReference>
<accession>A0A916J290</accession>
<keyword evidence="3" id="KW-1185">Reference proteome</keyword>
<proteinExistence type="predicted"/>
<protein>
    <submittedName>
        <fullName evidence="2">Uncharacterized protein</fullName>
    </submittedName>
</protein>
<evidence type="ECO:0000313" key="3">
    <source>
        <dbReference type="Proteomes" id="UP000742786"/>
    </source>
</evidence>
<feature type="region of interest" description="Disordered" evidence="1">
    <location>
        <begin position="63"/>
        <end position="92"/>
    </location>
</feature>
<comment type="caution">
    <text evidence="2">The sequence shown here is derived from an EMBL/GenBank/DDBJ whole genome shotgun (WGS) entry which is preliminary data.</text>
</comment>
<gene>
    <name evidence="2" type="ORF">GTOL_10541</name>
</gene>
<sequence length="92" mass="10462">MGWITTGASGRYLMSCQPFERLNFFGSLRPHLADFCLMRKVVHGHMELTVIYAKQIQCNITLPTPHRAPSHSPTNARKERPYPPLRLTGSLI</sequence>